<dbReference type="Gene3D" id="3.90.1150.10">
    <property type="entry name" value="Aspartate Aminotransferase, domain 1"/>
    <property type="match status" value="1"/>
</dbReference>
<sequence>MEFQSKRVSQIPPYMFAEIKQMKEKLVQSGVHVIDLGMGDPDLPTHAHVVEKLKEELQDHHNFKYPNFRGCQEYREAIAHFYKKQFDVVLDPETEILALIGCKEGVAHLIPSLIDPGDYVIIPDPSYPVYRMATYLANGNEYRLPLVEEHGYKPDFAEIPQAILAQSKLIFLNYPNNPTTAAVDVSFFQEACDFARSHGIAIANDSAYNMVTFDGYQAPSILQADGAKDIAVELGSLSKTFNMTGFRIGYIVGNKDIIQALSIYKSNTDTGQFTPIQKAAAHALKSGYECIDQYNAIYYKRIKEVSEALASIGIEVKETPKSTYFVWAKVPAGYTSKAFATAVLEKTGVIITPGSAFGPGGEGYFRLAVSVDETQLREAIERMKQHLSL</sequence>
<dbReference type="Gene3D" id="3.40.640.10">
    <property type="entry name" value="Type I PLP-dependent aspartate aminotransferase-like (Major domain)"/>
    <property type="match status" value="1"/>
</dbReference>
<dbReference type="EC" id="2.6.1.-" evidence="4"/>
<accession>A0ABT9WYD1</accession>
<dbReference type="SUPFAM" id="SSF53383">
    <property type="entry name" value="PLP-dependent transferases"/>
    <property type="match status" value="1"/>
</dbReference>
<dbReference type="GO" id="GO:0010285">
    <property type="term" value="F:L,L-diaminopimelate aminotransferase activity"/>
    <property type="evidence" value="ECO:0007669"/>
    <property type="project" value="UniProtKB-EC"/>
</dbReference>
<dbReference type="Proteomes" id="UP001223586">
    <property type="component" value="Unassembled WGS sequence"/>
</dbReference>
<evidence type="ECO:0000313" key="6">
    <source>
        <dbReference type="EMBL" id="MDQ0178129.1"/>
    </source>
</evidence>
<keyword evidence="3 4" id="KW-0808">Transferase</keyword>
<dbReference type="PANTHER" id="PTHR42832:SF3">
    <property type="entry name" value="L-GLUTAMINE--4-(METHYLSULFANYL)-2-OXOBUTANOATE AMINOTRANSFERASE"/>
    <property type="match status" value="1"/>
</dbReference>
<reference evidence="6 7" key="1">
    <citation type="submission" date="2023-07" db="EMBL/GenBank/DDBJ databases">
        <title>Genomic Encyclopedia of Type Strains, Phase IV (KMG-IV): sequencing the most valuable type-strain genomes for metagenomic binning, comparative biology and taxonomic classification.</title>
        <authorList>
            <person name="Goeker M."/>
        </authorList>
    </citation>
    <scope>NUCLEOTIDE SEQUENCE [LARGE SCALE GENOMIC DNA]</scope>
    <source>
        <strain evidence="6 7">DSM 23837</strain>
    </source>
</reference>
<organism evidence="6 7">
    <name type="scientific">Bacillus chungangensis</name>
    <dbReference type="NCBI Taxonomy" id="587633"/>
    <lineage>
        <taxon>Bacteria</taxon>
        <taxon>Bacillati</taxon>
        <taxon>Bacillota</taxon>
        <taxon>Bacilli</taxon>
        <taxon>Bacillales</taxon>
        <taxon>Bacillaceae</taxon>
        <taxon>Bacillus</taxon>
    </lineage>
</organism>
<dbReference type="InterPro" id="IPR015422">
    <property type="entry name" value="PyrdxlP-dep_Trfase_small"/>
</dbReference>
<name>A0ABT9WYD1_9BACI</name>
<dbReference type="InterPro" id="IPR004839">
    <property type="entry name" value="Aminotransferase_I/II_large"/>
</dbReference>
<comment type="similarity">
    <text evidence="4">Belongs to the class-I pyridoxal-phosphate-dependent aminotransferase family.</text>
</comment>
<evidence type="ECO:0000259" key="5">
    <source>
        <dbReference type="Pfam" id="PF00155"/>
    </source>
</evidence>
<dbReference type="CDD" id="cd00609">
    <property type="entry name" value="AAT_like"/>
    <property type="match status" value="1"/>
</dbReference>
<evidence type="ECO:0000313" key="7">
    <source>
        <dbReference type="Proteomes" id="UP001223586"/>
    </source>
</evidence>
<keyword evidence="7" id="KW-1185">Reference proteome</keyword>
<dbReference type="EMBL" id="JAUSTT010000034">
    <property type="protein sequence ID" value="MDQ0178129.1"/>
    <property type="molecule type" value="Genomic_DNA"/>
</dbReference>
<evidence type="ECO:0000256" key="2">
    <source>
        <dbReference type="ARBA" id="ARBA00022576"/>
    </source>
</evidence>
<feature type="domain" description="Aminotransferase class I/classII large" evidence="5">
    <location>
        <begin position="32"/>
        <end position="382"/>
    </location>
</feature>
<dbReference type="PANTHER" id="PTHR42832">
    <property type="entry name" value="AMINO ACID AMINOTRANSFERASE"/>
    <property type="match status" value="1"/>
</dbReference>
<keyword evidence="2 4" id="KW-0032">Aminotransferase</keyword>
<proteinExistence type="inferred from homology"/>
<dbReference type="Pfam" id="PF00155">
    <property type="entry name" value="Aminotran_1_2"/>
    <property type="match status" value="1"/>
</dbReference>
<dbReference type="InterPro" id="IPR050881">
    <property type="entry name" value="LL-DAP_aminotransferase"/>
</dbReference>
<protein>
    <recommendedName>
        <fullName evidence="4">Aminotransferase</fullName>
        <ecNumber evidence="4">2.6.1.-</ecNumber>
    </recommendedName>
</protein>
<evidence type="ECO:0000256" key="4">
    <source>
        <dbReference type="RuleBase" id="RU000481"/>
    </source>
</evidence>
<dbReference type="PROSITE" id="PS00105">
    <property type="entry name" value="AA_TRANSFER_CLASS_1"/>
    <property type="match status" value="1"/>
</dbReference>
<comment type="cofactor">
    <cofactor evidence="1 4">
        <name>pyridoxal 5'-phosphate</name>
        <dbReference type="ChEBI" id="CHEBI:597326"/>
    </cofactor>
</comment>
<dbReference type="InterPro" id="IPR015421">
    <property type="entry name" value="PyrdxlP-dep_Trfase_major"/>
</dbReference>
<evidence type="ECO:0000256" key="3">
    <source>
        <dbReference type="ARBA" id="ARBA00022679"/>
    </source>
</evidence>
<evidence type="ECO:0000256" key="1">
    <source>
        <dbReference type="ARBA" id="ARBA00001933"/>
    </source>
</evidence>
<comment type="caution">
    <text evidence="6">The sequence shown here is derived from an EMBL/GenBank/DDBJ whole genome shotgun (WGS) entry which is preliminary data.</text>
</comment>
<dbReference type="InterPro" id="IPR015424">
    <property type="entry name" value="PyrdxlP-dep_Trfase"/>
</dbReference>
<dbReference type="NCBIfam" id="NF006756">
    <property type="entry name" value="PRK09276.1"/>
    <property type="match status" value="1"/>
</dbReference>
<dbReference type="RefSeq" id="WP_307232694.1">
    <property type="nucleotide sequence ID" value="NZ_JAUSTT010000034.1"/>
</dbReference>
<gene>
    <name evidence="6" type="ORF">J2S08_004032</name>
</gene>
<dbReference type="InterPro" id="IPR004838">
    <property type="entry name" value="NHTrfase_class1_PyrdxlP-BS"/>
</dbReference>